<dbReference type="InterPro" id="IPR002877">
    <property type="entry name" value="RNA_MeTrfase_FtsJ_dom"/>
</dbReference>
<dbReference type="OrthoDB" id="154490at2"/>
<reference evidence="10 11" key="1">
    <citation type="submission" date="2018-04" db="EMBL/GenBank/DDBJ databases">
        <title>Denitrifier Microvirgula.</title>
        <authorList>
            <person name="Anderson E."/>
            <person name="Jang J."/>
            <person name="Ishii S."/>
        </authorList>
    </citation>
    <scope>NUCLEOTIDE SEQUENCE [LARGE SCALE GENOMIC DNA]</scope>
    <source>
        <strain evidence="10 11">BE2.4</strain>
    </source>
</reference>
<keyword evidence="5 7" id="KW-0949">S-adenosyl-L-methionine</keyword>
<evidence type="ECO:0000256" key="3">
    <source>
        <dbReference type="ARBA" id="ARBA00022603"/>
    </source>
</evidence>
<accession>A0A2S0P6Y0</accession>
<evidence type="ECO:0000313" key="11">
    <source>
        <dbReference type="Proteomes" id="UP000244173"/>
    </source>
</evidence>
<keyword evidence="2" id="KW-0698">rRNA processing</keyword>
<protein>
    <submittedName>
        <fullName evidence="10">23S rRNA (Cytidine(2498)-2'-O)-methyltransferase RlmM</fullName>
    </submittedName>
</protein>
<dbReference type="InterPro" id="IPR011224">
    <property type="entry name" value="rRNA_MeTrfase_M"/>
</dbReference>
<dbReference type="PANTHER" id="PTHR37524:SF2">
    <property type="entry name" value="RIBOSOMAL RNA METHYLTRANSFERASE FTSJ DOMAIN-CONTAINING PROTEIN"/>
    <property type="match status" value="1"/>
</dbReference>
<dbReference type="GO" id="GO:0032259">
    <property type="term" value="P:methylation"/>
    <property type="evidence" value="ECO:0007669"/>
    <property type="project" value="UniProtKB-KW"/>
</dbReference>
<name>A0A2S0P6Y0_9NEIS</name>
<evidence type="ECO:0000259" key="9">
    <source>
        <dbReference type="Pfam" id="PF21239"/>
    </source>
</evidence>
<gene>
    <name evidence="10" type="ORF">DAI18_02655</name>
</gene>
<feature type="domain" description="Ribosomal RNA methyltransferase FtsJ" evidence="8">
    <location>
        <begin position="181"/>
        <end position="274"/>
    </location>
</feature>
<dbReference type="AlphaFoldDB" id="A0A2S0P6Y0"/>
<sequence>MSAPAVRYLLQTRAGFERDAWQEVEPWLLERGVETRLAELVEQGGFLLVDAADSQPALNWSTLAFTRQLCRVVADVELGERDRLTPLLAALRSRGTPFGSVWLEVPDTNDGKSLSGFTRKFQPLLEEGLTAAGLLDAGSRRRLHVYFPHKGRAILGVSQGDEAAPWPMGILRLRMPAEAPSRSTLKLAEAFEVFLGRDGQRDRLKEGMTAVDLGAAPGGWTWQLIRRGIKTYAIDNGPMKGACDGHPLVKHLRADGFRYRPQHPVDWLVCDMVEQPARVSDLIAAWFVGGLTRQAIFNLKLPMKKRALALRDALDRIGDALDAAEIRHTVAVKQLYHDREEVTVYLARVGGKTRGKRG</sequence>
<dbReference type="InterPro" id="IPR029063">
    <property type="entry name" value="SAM-dependent_MTases_sf"/>
</dbReference>
<dbReference type="GO" id="GO:0008168">
    <property type="term" value="F:methyltransferase activity"/>
    <property type="evidence" value="ECO:0007669"/>
    <property type="project" value="UniProtKB-KW"/>
</dbReference>
<dbReference type="RefSeq" id="WP_107888682.1">
    <property type="nucleotide sequence ID" value="NZ_CP028519.1"/>
</dbReference>
<dbReference type="STRING" id="1122240.GCA_000620105_03287"/>
<evidence type="ECO:0000256" key="7">
    <source>
        <dbReference type="PIRSR" id="PIRSR028774-2"/>
    </source>
</evidence>
<dbReference type="Gene3D" id="3.30.2300.20">
    <property type="match status" value="1"/>
</dbReference>
<proteinExistence type="predicted"/>
<dbReference type="InterPro" id="IPR048646">
    <property type="entry name" value="RlmM_THUMP-like"/>
</dbReference>
<evidence type="ECO:0000256" key="1">
    <source>
        <dbReference type="ARBA" id="ARBA00022490"/>
    </source>
</evidence>
<dbReference type="Proteomes" id="UP000244173">
    <property type="component" value="Chromosome"/>
</dbReference>
<organism evidence="10 11">
    <name type="scientific">Microvirgula aerodenitrificans</name>
    <dbReference type="NCBI Taxonomy" id="57480"/>
    <lineage>
        <taxon>Bacteria</taxon>
        <taxon>Pseudomonadati</taxon>
        <taxon>Pseudomonadota</taxon>
        <taxon>Betaproteobacteria</taxon>
        <taxon>Neisseriales</taxon>
        <taxon>Aquaspirillaceae</taxon>
        <taxon>Microvirgula</taxon>
    </lineage>
</organism>
<evidence type="ECO:0000313" key="10">
    <source>
        <dbReference type="EMBL" id="AVY93063.1"/>
    </source>
</evidence>
<dbReference type="KEGG" id="maer:DAI18_02655"/>
<keyword evidence="11" id="KW-1185">Reference proteome</keyword>
<evidence type="ECO:0000256" key="2">
    <source>
        <dbReference type="ARBA" id="ARBA00022552"/>
    </source>
</evidence>
<keyword evidence="1" id="KW-0963">Cytoplasm</keyword>
<dbReference type="Gene3D" id="3.30.70.2810">
    <property type="match status" value="1"/>
</dbReference>
<feature type="binding site" evidence="7">
    <location>
        <begin position="216"/>
        <end position="219"/>
    </location>
    <ligand>
        <name>S-adenosyl-L-methionine</name>
        <dbReference type="ChEBI" id="CHEBI:59789"/>
    </ligand>
</feature>
<dbReference type="Pfam" id="PF01728">
    <property type="entry name" value="FtsJ"/>
    <property type="match status" value="1"/>
</dbReference>
<dbReference type="PANTHER" id="PTHR37524">
    <property type="entry name" value="RIBOSOMAL RNA LARGE SUBUNIT METHYLTRANSFERASE M"/>
    <property type="match status" value="1"/>
</dbReference>
<dbReference type="NCBIfam" id="NF008734">
    <property type="entry name" value="PRK11760.1"/>
    <property type="match status" value="1"/>
</dbReference>
<evidence type="ECO:0000256" key="4">
    <source>
        <dbReference type="ARBA" id="ARBA00022679"/>
    </source>
</evidence>
<evidence type="ECO:0000256" key="5">
    <source>
        <dbReference type="ARBA" id="ARBA00022691"/>
    </source>
</evidence>
<feature type="binding site" evidence="7">
    <location>
        <position position="255"/>
    </location>
    <ligand>
        <name>S-adenosyl-L-methionine</name>
        <dbReference type="ChEBI" id="CHEBI:59789"/>
    </ligand>
</feature>
<dbReference type="PIRSF" id="PIRSF028774">
    <property type="entry name" value="UCP028774"/>
    <property type="match status" value="1"/>
</dbReference>
<dbReference type="EMBL" id="CP028519">
    <property type="protein sequence ID" value="AVY93063.1"/>
    <property type="molecule type" value="Genomic_DNA"/>
</dbReference>
<feature type="binding site" evidence="7">
    <location>
        <position position="235"/>
    </location>
    <ligand>
        <name>S-adenosyl-L-methionine</name>
        <dbReference type="ChEBI" id="CHEBI:59789"/>
    </ligand>
</feature>
<evidence type="ECO:0000256" key="6">
    <source>
        <dbReference type="PIRSR" id="PIRSR028774-1"/>
    </source>
</evidence>
<dbReference type="GO" id="GO:0006364">
    <property type="term" value="P:rRNA processing"/>
    <property type="evidence" value="ECO:0007669"/>
    <property type="project" value="UniProtKB-KW"/>
</dbReference>
<dbReference type="Gene3D" id="3.40.50.150">
    <property type="entry name" value="Vaccinia Virus protein VP39"/>
    <property type="match status" value="1"/>
</dbReference>
<keyword evidence="4 10" id="KW-0808">Transferase</keyword>
<dbReference type="SUPFAM" id="SSF53335">
    <property type="entry name" value="S-adenosyl-L-methionine-dependent methyltransferases"/>
    <property type="match status" value="1"/>
</dbReference>
<dbReference type="Pfam" id="PF21239">
    <property type="entry name" value="RLMM_N"/>
    <property type="match status" value="1"/>
</dbReference>
<feature type="domain" description="Ribosomal RNA large subunit methyltransferase M THUMP-like" evidence="9">
    <location>
        <begin position="82"/>
        <end position="158"/>
    </location>
</feature>
<feature type="binding site" evidence="7">
    <location>
        <position position="183"/>
    </location>
    <ligand>
        <name>S-adenosyl-L-methionine</name>
        <dbReference type="ChEBI" id="CHEBI:59789"/>
    </ligand>
</feature>
<evidence type="ECO:0000259" key="8">
    <source>
        <dbReference type="Pfam" id="PF01728"/>
    </source>
</evidence>
<feature type="active site" description="Proton acceptor" evidence="6">
    <location>
        <position position="300"/>
    </location>
</feature>
<keyword evidence="3 10" id="KW-0489">Methyltransferase</keyword>
<feature type="binding site" evidence="7">
    <location>
        <position position="271"/>
    </location>
    <ligand>
        <name>S-adenosyl-L-methionine</name>
        <dbReference type="ChEBI" id="CHEBI:59789"/>
    </ligand>
</feature>